<name>A0AAE7WMM7_9CAUD</name>
<evidence type="ECO:0000256" key="1">
    <source>
        <dbReference type="SAM" id="MobiDB-lite"/>
    </source>
</evidence>
<reference evidence="2" key="1">
    <citation type="submission" date="2021-06" db="EMBL/GenBank/DDBJ databases">
        <title>Complete genome sequence of Burkholderia cenocepacia phage Paku.</title>
        <authorList>
            <person name="Rezene S."/>
            <person name="Yao G."/>
            <person name="Burrowes B."/>
            <person name="Liu M."/>
            <person name="Gill J."/>
        </authorList>
    </citation>
    <scope>NUCLEOTIDE SEQUENCE</scope>
</reference>
<feature type="region of interest" description="Disordered" evidence="1">
    <location>
        <begin position="74"/>
        <end position="98"/>
    </location>
</feature>
<proteinExistence type="predicted"/>
<gene>
    <name evidence="2" type="ORF">CPT_Paku_002</name>
</gene>
<protein>
    <submittedName>
        <fullName evidence="2">Uncharacterized protein</fullName>
    </submittedName>
</protein>
<accession>A0AAE7WMM7</accession>
<keyword evidence="3" id="KW-1185">Reference proteome</keyword>
<organism evidence="2 3">
    <name type="scientific">Burkholderia phage Paku</name>
    <dbReference type="NCBI Taxonomy" id="2859650"/>
    <lineage>
        <taxon>Viruses</taxon>
        <taxon>Duplodnaviria</taxon>
        <taxon>Heunggongvirae</taxon>
        <taxon>Uroviricota</taxon>
        <taxon>Caudoviricetes</taxon>
        <taxon>Autographivirales</taxon>
        <taxon>Autonotataviridae</taxon>
        <taxon>Pakuvirus</taxon>
        <taxon>Pakuvirus paku</taxon>
    </lineage>
</organism>
<dbReference type="EMBL" id="MZ326863">
    <property type="protein sequence ID" value="QYW02296.1"/>
    <property type="molecule type" value="Genomic_DNA"/>
</dbReference>
<dbReference type="Proteomes" id="UP000827220">
    <property type="component" value="Segment"/>
</dbReference>
<evidence type="ECO:0000313" key="2">
    <source>
        <dbReference type="EMBL" id="QYW02296.1"/>
    </source>
</evidence>
<evidence type="ECO:0000313" key="3">
    <source>
        <dbReference type="Proteomes" id="UP000827220"/>
    </source>
</evidence>
<sequence length="122" mass="12858">MGLYSHPAAIHARSVRLMVDKLVAGSQGRMRARVGGHLSYFDFMTLSRHKGVASIASSLAAARRERTAASLCPALTSSPDRKPPALSLGTGTGKPDESAACQTLQEGNAHPAEHCTSIQYSP</sequence>